<dbReference type="GeneID" id="98149202"/>
<dbReference type="Proteomes" id="UP001610432">
    <property type="component" value="Unassembled WGS sequence"/>
</dbReference>
<evidence type="ECO:0000313" key="3">
    <source>
        <dbReference type="Proteomes" id="UP001610432"/>
    </source>
</evidence>
<feature type="non-terminal residue" evidence="2">
    <location>
        <position position="350"/>
    </location>
</feature>
<evidence type="ECO:0000256" key="1">
    <source>
        <dbReference type="SAM" id="MobiDB-lite"/>
    </source>
</evidence>
<name>A0ABR4L4M0_9EURO</name>
<dbReference type="EMBL" id="JBFXLQ010000215">
    <property type="protein sequence ID" value="KAL2859109.1"/>
    <property type="molecule type" value="Genomic_DNA"/>
</dbReference>
<organism evidence="2 3">
    <name type="scientific">Aspergillus lucknowensis</name>
    <dbReference type="NCBI Taxonomy" id="176173"/>
    <lineage>
        <taxon>Eukaryota</taxon>
        <taxon>Fungi</taxon>
        <taxon>Dikarya</taxon>
        <taxon>Ascomycota</taxon>
        <taxon>Pezizomycotina</taxon>
        <taxon>Eurotiomycetes</taxon>
        <taxon>Eurotiomycetidae</taxon>
        <taxon>Eurotiales</taxon>
        <taxon>Aspergillaceae</taxon>
        <taxon>Aspergillus</taxon>
        <taxon>Aspergillus subgen. Nidulantes</taxon>
    </lineage>
</organism>
<protein>
    <submittedName>
        <fullName evidence="2">Uncharacterized protein</fullName>
    </submittedName>
</protein>
<feature type="region of interest" description="Disordered" evidence="1">
    <location>
        <begin position="47"/>
        <end position="287"/>
    </location>
</feature>
<gene>
    <name evidence="2" type="ORF">BJX67DRAFT_386747</name>
</gene>
<comment type="caution">
    <text evidence="2">The sequence shown here is derived from an EMBL/GenBank/DDBJ whole genome shotgun (WGS) entry which is preliminary data.</text>
</comment>
<sequence>MYIAMLPEKPPLPPSSSPTDYAWTIEAYLNGYSSSSLALLDRRGIKRRSMGQRESDPRKLAAPRHGESADPCPASIEVSSHGHDPSHSSAIQPSRPQSPANEVPAPSRSALRSDKEVHNTAHEQGQGLDARNLEIDGTGCTGHANNTDESESEYSDEPVHDVEGSRWDNEGPPAAVWGESPSPGQERWQQSGAGATFDQMLLELGGDPNPFAGWPGGPAQDAEPLQALSGSTSPASPLPAAWQGLTLAPADLHVPPNSPDPLFVPAESPRGRHEREAAVRPEAPTPSEVAQADIDAMLDSLCLPRDLQRTVTGTIPCVTPVNPASDSPCAPPDASPMITKHQKGPLPPAG</sequence>
<feature type="compositionally biased region" description="Basic and acidic residues" evidence="1">
    <location>
        <begin position="269"/>
        <end position="279"/>
    </location>
</feature>
<feature type="compositionally biased region" description="Polar residues" evidence="1">
    <location>
        <begin position="87"/>
        <end position="100"/>
    </location>
</feature>
<reference evidence="2 3" key="1">
    <citation type="submission" date="2024-07" db="EMBL/GenBank/DDBJ databases">
        <title>Section-level genome sequencing and comparative genomics of Aspergillus sections Usti and Cavernicolus.</title>
        <authorList>
            <consortium name="Lawrence Berkeley National Laboratory"/>
            <person name="Nybo J.L."/>
            <person name="Vesth T.C."/>
            <person name="Theobald S."/>
            <person name="Frisvad J.C."/>
            <person name="Larsen T.O."/>
            <person name="Kjaerboelling I."/>
            <person name="Rothschild-Mancinelli K."/>
            <person name="Lyhne E.K."/>
            <person name="Kogle M.E."/>
            <person name="Barry K."/>
            <person name="Clum A."/>
            <person name="Na H."/>
            <person name="Ledsgaard L."/>
            <person name="Lin J."/>
            <person name="Lipzen A."/>
            <person name="Kuo A."/>
            <person name="Riley R."/>
            <person name="Mondo S."/>
            <person name="Labutti K."/>
            <person name="Haridas S."/>
            <person name="Pangalinan J."/>
            <person name="Salamov A.A."/>
            <person name="Simmons B.A."/>
            <person name="Magnuson J.K."/>
            <person name="Chen J."/>
            <person name="Drula E."/>
            <person name="Henrissat B."/>
            <person name="Wiebenga A."/>
            <person name="Lubbers R.J."/>
            <person name="Gomes A.C."/>
            <person name="Macurrencykelacurrency M.R."/>
            <person name="Stajich J."/>
            <person name="Grigoriev I.V."/>
            <person name="Mortensen U.H."/>
            <person name="De Vries R.P."/>
            <person name="Baker S.E."/>
            <person name="Andersen M.R."/>
        </authorList>
    </citation>
    <scope>NUCLEOTIDE SEQUENCE [LARGE SCALE GENOMIC DNA]</scope>
    <source>
        <strain evidence="2 3">CBS 449.75</strain>
    </source>
</reference>
<dbReference type="RefSeq" id="XP_070880287.1">
    <property type="nucleotide sequence ID" value="XM_071034130.1"/>
</dbReference>
<feature type="compositionally biased region" description="Basic and acidic residues" evidence="1">
    <location>
        <begin position="157"/>
        <end position="169"/>
    </location>
</feature>
<feature type="region of interest" description="Disordered" evidence="1">
    <location>
        <begin position="318"/>
        <end position="350"/>
    </location>
</feature>
<accession>A0ABR4L4M0</accession>
<feature type="compositionally biased region" description="Basic and acidic residues" evidence="1">
    <location>
        <begin position="111"/>
        <end position="121"/>
    </location>
</feature>
<feature type="region of interest" description="Disordered" evidence="1">
    <location>
        <begin position="1"/>
        <end position="20"/>
    </location>
</feature>
<feature type="compositionally biased region" description="Basic and acidic residues" evidence="1">
    <location>
        <begin position="51"/>
        <end position="68"/>
    </location>
</feature>
<keyword evidence="3" id="KW-1185">Reference proteome</keyword>
<evidence type="ECO:0000313" key="2">
    <source>
        <dbReference type="EMBL" id="KAL2859109.1"/>
    </source>
</evidence>
<proteinExistence type="predicted"/>